<sequence length="71" mass="7258">MKMLIAFTLSAAAGFGLSYALANIVAPEQFGIIATGSMGDSYIAGVGDDCGAAWDSAKLPADWRSIVCVSL</sequence>
<gene>
    <name evidence="2" type="ORF">BFN67_04795</name>
</gene>
<dbReference type="STRING" id="1873176.BFN67_04795"/>
<protein>
    <submittedName>
        <fullName evidence="2">Uncharacterized protein</fullName>
    </submittedName>
</protein>
<dbReference type="EMBL" id="MDET01000023">
    <property type="protein sequence ID" value="OQM74936.1"/>
    <property type="molecule type" value="Genomic_DNA"/>
</dbReference>
<keyword evidence="3" id="KW-1185">Reference proteome</keyword>
<accession>A0A1V8RP25</accession>
<dbReference type="RefSeq" id="WP_080920474.1">
    <property type="nucleotide sequence ID" value="NZ_MDET01000023.1"/>
</dbReference>
<feature type="chain" id="PRO_5013297386" evidence="1">
    <location>
        <begin position="23"/>
        <end position="71"/>
    </location>
</feature>
<evidence type="ECO:0000313" key="3">
    <source>
        <dbReference type="Proteomes" id="UP000191905"/>
    </source>
</evidence>
<evidence type="ECO:0000256" key="1">
    <source>
        <dbReference type="SAM" id="SignalP"/>
    </source>
</evidence>
<keyword evidence="1" id="KW-0732">Signal</keyword>
<name>A0A1V8RP25_9HYPH</name>
<evidence type="ECO:0000313" key="2">
    <source>
        <dbReference type="EMBL" id="OQM74936.1"/>
    </source>
</evidence>
<dbReference type="Proteomes" id="UP000191905">
    <property type="component" value="Unassembled WGS sequence"/>
</dbReference>
<dbReference type="AlphaFoldDB" id="A0A1V8RP25"/>
<reference evidence="2 3" key="1">
    <citation type="journal article" date="2016" name="Int. J. Syst. Evol. Microbiol.">
        <title>Pseudaminobacter manganicus sp. nov., isolated from sludge of a manganese mine.</title>
        <authorList>
            <person name="Li J."/>
            <person name="Huang J."/>
            <person name="Liao S."/>
            <person name="Wang G."/>
        </authorList>
    </citation>
    <scope>NUCLEOTIDE SEQUENCE [LARGE SCALE GENOMIC DNA]</scope>
    <source>
        <strain evidence="2 3">JH-7</strain>
    </source>
</reference>
<feature type="signal peptide" evidence="1">
    <location>
        <begin position="1"/>
        <end position="22"/>
    </location>
</feature>
<proteinExistence type="predicted"/>
<comment type="caution">
    <text evidence="2">The sequence shown here is derived from an EMBL/GenBank/DDBJ whole genome shotgun (WGS) entry which is preliminary data.</text>
</comment>
<organism evidence="2 3">
    <name type="scientific">Manganibacter manganicus</name>
    <dbReference type="NCBI Taxonomy" id="1873176"/>
    <lineage>
        <taxon>Bacteria</taxon>
        <taxon>Pseudomonadati</taxon>
        <taxon>Pseudomonadota</taxon>
        <taxon>Alphaproteobacteria</taxon>
        <taxon>Hyphomicrobiales</taxon>
        <taxon>Phyllobacteriaceae</taxon>
        <taxon>Manganibacter</taxon>
    </lineage>
</organism>